<organism evidence="2">
    <name type="scientific">Tanacetum cinerariifolium</name>
    <name type="common">Dalmatian daisy</name>
    <name type="synonym">Chrysanthemum cinerariifolium</name>
    <dbReference type="NCBI Taxonomy" id="118510"/>
    <lineage>
        <taxon>Eukaryota</taxon>
        <taxon>Viridiplantae</taxon>
        <taxon>Streptophyta</taxon>
        <taxon>Embryophyta</taxon>
        <taxon>Tracheophyta</taxon>
        <taxon>Spermatophyta</taxon>
        <taxon>Magnoliopsida</taxon>
        <taxon>eudicotyledons</taxon>
        <taxon>Gunneridae</taxon>
        <taxon>Pentapetalae</taxon>
        <taxon>asterids</taxon>
        <taxon>campanulids</taxon>
        <taxon>Asterales</taxon>
        <taxon>Asteraceae</taxon>
        <taxon>Asteroideae</taxon>
        <taxon>Anthemideae</taxon>
        <taxon>Anthemidinae</taxon>
        <taxon>Tanacetum</taxon>
    </lineage>
</organism>
<evidence type="ECO:0000256" key="1">
    <source>
        <dbReference type="SAM" id="MobiDB-lite"/>
    </source>
</evidence>
<feature type="compositionally biased region" description="Polar residues" evidence="1">
    <location>
        <begin position="74"/>
        <end position="83"/>
    </location>
</feature>
<proteinExistence type="predicted"/>
<feature type="non-terminal residue" evidence="2">
    <location>
        <position position="1"/>
    </location>
</feature>
<feature type="compositionally biased region" description="Basic and acidic residues" evidence="1">
    <location>
        <begin position="85"/>
        <end position="99"/>
    </location>
</feature>
<dbReference type="AlphaFoldDB" id="A0A699QSY7"/>
<name>A0A699QSY7_TANCI</name>
<reference evidence="2" key="1">
    <citation type="journal article" date="2019" name="Sci. Rep.">
        <title>Draft genome of Tanacetum cinerariifolium, the natural source of mosquito coil.</title>
        <authorList>
            <person name="Yamashiro T."/>
            <person name="Shiraishi A."/>
            <person name="Satake H."/>
            <person name="Nakayama K."/>
        </authorList>
    </citation>
    <scope>NUCLEOTIDE SEQUENCE</scope>
</reference>
<feature type="compositionally biased region" description="Polar residues" evidence="1">
    <location>
        <begin position="44"/>
        <end position="54"/>
    </location>
</feature>
<gene>
    <name evidence="2" type="ORF">Tci_847732</name>
</gene>
<evidence type="ECO:0000313" key="2">
    <source>
        <dbReference type="EMBL" id="GFC75762.1"/>
    </source>
</evidence>
<feature type="compositionally biased region" description="Basic and acidic residues" evidence="1">
    <location>
        <begin position="58"/>
        <end position="72"/>
    </location>
</feature>
<dbReference type="EMBL" id="BKCJ011053243">
    <property type="protein sequence ID" value="GFC75762.1"/>
    <property type="molecule type" value="Genomic_DNA"/>
</dbReference>
<comment type="caution">
    <text evidence="2">The sequence shown here is derived from an EMBL/GenBank/DDBJ whole genome shotgun (WGS) entry which is preliminary data.</text>
</comment>
<feature type="compositionally biased region" description="Polar residues" evidence="1">
    <location>
        <begin position="1"/>
        <end position="19"/>
    </location>
</feature>
<accession>A0A699QSY7</accession>
<protein>
    <submittedName>
        <fullName evidence="2">Uncharacterized protein</fullName>
    </submittedName>
</protein>
<feature type="region of interest" description="Disordered" evidence="1">
    <location>
        <begin position="1"/>
        <end position="30"/>
    </location>
</feature>
<sequence length="151" mass="16301">TMNYQPVTAGNQSNPSVGVQEQFDAEKEREENVQQYVLFLVWSSGSTNPQNTDGDATFDEKEPEFKGRKPDSEVNVSPSSSAQSKKHDDKIKREAKGKSPDNAAGTLVFAIGQISTNSTNTFSAAGPSNTANWKTLLISNDEDDVGAEADL</sequence>
<feature type="region of interest" description="Disordered" evidence="1">
    <location>
        <begin position="44"/>
        <end position="104"/>
    </location>
</feature>